<evidence type="ECO:0000313" key="1">
    <source>
        <dbReference type="EMBL" id="TXK79537.1"/>
    </source>
</evidence>
<accession>A0A5C8LS94</accession>
<keyword evidence="2" id="KW-1185">Reference proteome</keyword>
<evidence type="ECO:0000313" key="2">
    <source>
        <dbReference type="Proteomes" id="UP000321814"/>
    </source>
</evidence>
<gene>
    <name evidence="1" type="ORF">FU839_14425</name>
</gene>
<protein>
    <submittedName>
        <fullName evidence="1">Uncharacterized protein</fullName>
    </submittedName>
</protein>
<proteinExistence type="predicted"/>
<dbReference type="Proteomes" id="UP000321814">
    <property type="component" value="Unassembled WGS sequence"/>
</dbReference>
<comment type="caution">
    <text evidence="1">The sequence shown here is derived from an EMBL/GenBank/DDBJ whole genome shotgun (WGS) entry which is preliminary data.</text>
</comment>
<organism evidence="1 2">
    <name type="scientific">Rheinheimera tangshanensis</name>
    <dbReference type="NCBI Taxonomy" id="400153"/>
    <lineage>
        <taxon>Bacteria</taxon>
        <taxon>Pseudomonadati</taxon>
        <taxon>Pseudomonadota</taxon>
        <taxon>Gammaproteobacteria</taxon>
        <taxon>Chromatiales</taxon>
        <taxon>Chromatiaceae</taxon>
        <taxon>Rheinheimera</taxon>
    </lineage>
</organism>
<reference evidence="1 2" key="1">
    <citation type="submission" date="2019-08" db="EMBL/GenBank/DDBJ databases">
        <title>Draft genome analysis of Rheinheimera tangshanensis isolated from the roots of fresh rice plants (Oryza sativa).</title>
        <authorList>
            <person name="Yu Q."/>
            <person name="Qi Y."/>
            <person name="Zhang H."/>
            <person name="Pu J."/>
        </authorList>
    </citation>
    <scope>NUCLEOTIDE SEQUENCE [LARGE SCALE GENOMIC DNA]</scope>
    <source>
        <strain evidence="1 2">JA3-B52</strain>
    </source>
</reference>
<sequence length="65" mass="7150">MATRFVTRFALLSSESDLVTIIKNAAKYTLHGAISLIRVGVLGRVYVSGLFLQQFGRFLCKAETA</sequence>
<dbReference type="AlphaFoldDB" id="A0A5C8LS94"/>
<dbReference type="EMBL" id="VRLR01000010">
    <property type="protein sequence ID" value="TXK79537.1"/>
    <property type="molecule type" value="Genomic_DNA"/>
</dbReference>
<name>A0A5C8LS94_9GAMM</name>